<dbReference type="GeneID" id="90540975"/>
<evidence type="ECO:0000313" key="3">
    <source>
        <dbReference type="Proteomes" id="UP001334084"/>
    </source>
</evidence>
<keyword evidence="3" id="KW-1185">Reference proteome</keyword>
<sequence>MSIYVRQKRSQSKKLRKFGLKEEGSEESESSDLTSDIKHQKSENFSFFYLKQAATEAEKGLNKRFYKEKSYIPENLD</sequence>
<evidence type="ECO:0000313" key="2">
    <source>
        <dbReference type="EMBL" id="WUR03170.1"/>
    </source>
</evidence>
<accession>A0AAX4JB43</accession>
<dbReference type="RefSeq" id="XP_065329315.1">
    <property type="nucleotide sequence ID" value="XM_065473243.1"/>
</dbReference>
<feature type="region of interest" description="Disordered" evidence="1">
    <location>
        <begin position="16"/>
        <end position="37"/>
    </location>
</feature>
<dbReference type="AlphaFoldDB" id="A0AAX4JB43"/>
<dbReference type="EMBL" id="CP142728">
    <property type="protein sequence ID" value="WUR03170.1"/>
    <property type="molecule type" value="Genomic_DNA"/>
</dbReference>
<proteinExistence type="predicted"/>
<protein>
    <submittedName>
        <fullName evidence="2">Uncharacterized protein</fullName>
    </submittedName>
</protein>
<reference evidence="2" key="1">
    <citation type="journal article" date="2024" name="BMC Genomics">
        <title>Functional annotation of a divergent genome using sequence and structure-based similarity.</title>
        <authorList>
            <person name="Svedberg D."/>
            <person name="Winiger R.R."/>
            <person name="Berg A."/>
            <person name="Sharma H."/>
            <person name="Tellgren-Roth C."/>
            <person name="Debrunner-Vossbrinck B.A."/>
            <person name="Vossbrinck C.R."/>
            <person name="Barandun J."/>
        </authorList>
    </citation>
    <scope>NUCLEOTIDE SEQUENCE</scope>
    <source>
        <strain evidence="2">Illinois isolate</strain>
    </source>
</reference>
<dbReference type="Proteomes" id="UP001334084">
    <property type="component" value="Chromosome 3"/>
</dbReference>
<organism evidence="2 3">
    <name type="scientific">Vairimorpha necatrix</name>
    <dbReference type="NCBI Taxonomy" id="6039"/>
    <lineage>
        <taxon>Eukaryota</taxon>
        <taxon>Fungi</taxon>
        <taxon>Fungi incertae sedis</taxon>
        <taxon>Microsporidia</taxon>
        <taxon>Nosematidae</taxon>
        <taxon>Vairimorpha</taxon>
    </lineage>
</organism>
<evidence type="ECO:0000256" key="1">
    <source>
        <dbReference type="SAM" id="MobiDB-lite"/>
    </source>
</evidence>
<dbReference type="KEGG" id="vnx:VNE69_03379"/>
<name>A0AAX4JB43_9MICR</name>
<gene>
    <name evidence="2" type="ORF">VNE69_03379</name>
</gene>